<dbReference type="Gene3D" id="3.40.50.1820">
    <property type="entry name" value="alpha/beta hydrolase"/>
    <property type="match status" value="1"/>
</dbReference>
<proteinExistence type="predicted"/>
<dbReference type="Proteomes" id="UP000037696">
    <property type="component" value="Unassembled WGS sequence"/>
</dbReference>
<feature type="region of interest" description="Disordered" evidence="1">
    <location>
        <begin position="263"/>
        <end position="286"/>
    </location>
</feature>
<dbReference type="SUPFAM" id="SSF53474">
    <property type="entry name" value="alpha/beta-Hydrolases"/>
    <property type="match status" value="1"/>
</dbReference>
<dbReference type="GO" id="GO:0072330">
    <property type="term" value="P:monocarboxylic acid biosynthetic process"/>
    <property type="evidence" value="ECO:0007669"/>
    <property type="project" value="UniProtKB-ARBA"/>
</dbReference>
<organism evidence="2 3">
    <name type="scientific">Penicillium nordicum</name>
    <dbReference type="NCBI Taxonomy" id="229535"/>
    <lineage>
        <taxon>Eukaryota</taxon>
        <taxon>Fungi</taxon>
        <taxon>Dikarya</taxon>
        <taxon>Ascomycota</taxon>
        <taxon>Pezizomycotina</taxon>
        <taxon>Eurotiomycetes</taxon>
        <taxon>Eurotiomycetidae</taxon>
        <taxon>Eurotiales</taxon>
        <taxon>Aspergillaceae</taxon>
        <taxon>Penicillium</taxon>
    </lineage>
</organism>
<evidence type="ECO:0000313" key="3">
    <source>
        <dbReference type="Proteomes" id="UP000037696"/>
    </source>
</evidence>
<dbReference type="OrthoDB" id="94039at2759"/>
<dbReference type="AlphaFoldDB" id="A0A0M8P8P7"/>
<sequence>MYTMANPIFTVTEHLIDAQYIREYPRATTTQDAPLKLSVKKYTPTNNQNPTEGDITLIGMQGTGFPKEIYEPLWEDLLARCETDGFRIRAIWIADAVNQGASGIQNESYMGNDPSWYDNSRDVLHMINHFRAEMPRPIMGVGHSIGAVQQIFLSLIHPRLFTSLILIEPYIHDVENGGGGGWVGKAAKRKDVWPSRSVIAKGSQKALGNWDSRAISRWVEYGYRELPTMLHPLPEAANSDRPVTLATTKTQEISMYIRPNFKSHKQLGQPDEDGHEGDGPSPPHDPLLVPDMIGRLFNKQRFYRPEPLLAWRLLPHVRPSALYVSGAKSELSLSGHQARAAKMTGTGFGGSGGQEYSRVKHIVIQKSGHTLPMERVVETAGAIGPWIGEEVRKWREDEQRIADGWNELSTREKGSFSDEWWEMLDFTAPALPKEKASKL</sequence>
<accession>A0A0M8P8P7</accession>
<evidence type="ECO:0000256" key="1">
    <source>
        <dbReference type="SAM" id="MobiDB-lite"/>
    </source>
</evidence>
<gene>
    <name evidence="2" type="ORF">ACN38_g6433</name>
</gene>
<reference evidence="2 3" key="1">
    <citation type="submission" date="2015-08" db="EMBL/GenBank/DDBJ databases">
        <title>Genome sequencing of Penicillium nordicum.</title>
        <authorList>
            <person name="Nguyen H.D."/>
            <person name="Seifert K.A."/>
        </authorList>
    </citation>
    <scope>NUCLEOTIDE SEQUENCE [LARGE SCALE GENOMIC DNA]</scope>
    <source>
        <strain evidence="2 3">DAOMC 185683</strain>
    </source>
</reference>
<comment type="caution">
    <text evidence="2">The sequence shown here is derived from an EMBL/GenBank/DDBJ whole genome shotgun (WGS) entry which is preliminary data.</text>
</comment>
<keyword evidence="3" id="KW-1185">Reference proteome</keyword>
<dbReference type="GO" id="GO:0017000">
    <property type="term" value="P:antibiotic biosynthetic process"/>
    <property type="evidence" value="ECO:0007669"/>
    <property type="project" value="UniProtKB-ARBA"/>
</dbReference>
<dbReference type="InterPro" id="IPR029058">
    <property type="entry name" value="AB_hydrolase_fold"/>
</dbReference>
<dbReference type="EMBL" id="LHQQ01000100">
    <property type="protein sequence ID" value="KOS42690.1"/>
    <property type="molecule type" value="Genomic_DNA"/>
</dbReference>
<dbReference type="STRING" id="229535.A0A0M8P8P7"/>
<protein>
    <submittedName>
        <fullName evidence="2">Uncharacterized protein</fullName>
    </submittedName>
</protein>
<name>A0A0M8P8P7_9EURO</name>
<evidence type="ECO:0000313" key="2">
    <source>
        <dbReference type="EMBL" id="KOS42690.1"/>
    </source>
</evidence>